<dbReference type="PROSITE" id="PS51465">
    <property type="entry name" value="KAZAL_2"/>
    <property type="match status" value="2"/>
</dbReference>
<dbReference type="InterPro" id="IPR002350">
    <property type="entry name" value="Kazal_dom"/>
</dbReference>
<keyword evidence="1" id="KW-0732">Signal</keyword>
<gene>
    <name evidence="3" type="ORF">C7I84_11460</name>
</gene>
<dbReference type="OrthoDB" id="9800302at2"/>
<feature type="signal peptide" evidence="1">
    <location>
        <begin position="1"/>
        <end position="26"/>
    </location>
</feature>
<accession>A0A2P7SDN6</accession>
<evidence type="ECO:0000256" key="1">
    <source>
        <dbReference type="SAM" id="SignalP"/>
    </source>
</evidence>
<feature type="domain" description="Kazal-like" evidence="2">
    <location>
        <begin position="73"/>
        <end position="128"/>
    </location>
</feature>
<dbReference type="RefSeq" id="WP_106772318.1">
    <property type="nucleotide sequence ID" value="NZ_PXYK01000009.1"/>
</dbReference>
<organism evidence="3 4">
    <name type="scientific">Kumtagia ephedrae</name>
    <dbReference type="NCBI Taxonomy" id="2116701"/>
    <lineage>
        <taxon>Bacteria</taxon>
        <taxon>Pseudomonadati</taxon>
        <taxon>Pseudomonadota</taxon>
        <taxon>Alphaproteobacteria</taxon>
        <taxon>Hyphomicrobiales</taxon>
        <taxon>Phyllobacteriaceae</taxon>
        <taxon>Kumtagia</taxon>
    </lineage>
</organism>
<feature type="domain" description="Kazal-like" evidence="2">
    <location>
        <begin position="131"/>
        <end position="180"/>
    </location>
</feature>
<dbReference type="SUPFAM" id="SSF100895">
    <property type="entry name" value="Kazal-type serine protease inhibitors"/>
    <property type="match status" value="3"/>
</dbReference>
<dbReference type="SMART" id="SM00280">
    <property type="entry name" value="KAZAL"/>
    <property type="match status" value="3"/>
</dbReference>
<feature type="chain" id="PRO_5015178489" description="Kazal-like domain-containing protein" evidence="1">
    <location>
        <begin position="27"/>
        <end position="180"/>
    </location>
</feature>
<proteinExistence type="predicted"/>
<dbReference type="EMBL" id="PXYK01000009">
    <property type="protein sequence ID" value="PSJ60583.1"/>
    <property type="molecule type" value="Genomic_DNA"/>
</dbReference>
<dbReference type="PANTHER" id="PTHR21131:SF0">
    <property type="entry name" value="GEO10195P1-RELATED"/>
    <property type="match status" value="1"/>
</dbReference>
<dbReference type="PANTHER" id="PTHR21131">
    <property type="entry name" value="SERINE-TYPE ENDOPEPTIDASE INHIBITOR"/>
    <property type="match status" value="1"/>
</dbReference>
<dbReference type="Pfam" id="PF00050">
    <property type="entry name" value="Kazal_1"/>
    <property type="match status" value="1"/>
</dbReference>
<dbReference type="CDD" id="cd00104">
    <property type="entry name" value="KAZAL_FS"/>
    <property type="match status" value="3"/>
</dbReference>
<dbReference type="AlphaFoldDB" id="A0A2P7SDN6"/>
<dbReference type="InterPro" id="IPR036058">
    <property type="entry name" value="Kazal_dom_sf"/>
</dbReference>
<evidence type="ECO:0000313" key="4">
    <source>
        <dbReference type="Proteomes" id="UP000241229"/>
    </source>
</evidence>
<dbReference type="Gene3D" id="3.30.60.30">
    <property type="match status" value="3"/>
</dbReference>
<dbReference type="InterPro" id="IPR053265">
    <property type="entry name" value="Serpin"/>
</dbReference>
<dbReference type="Proteomes" id="UP000241229">
    <property type="component" value="Unassembled WGS sequence"/>
</dbReference>
<reference evidence="3 4" key="1">
    <citation type="submission" date="2018-03" db="EMBL/GenBank/DDBJ databases">
        <title>The draft genome of Mesorhizobium sp. 6GN-30.</title>
        <authorList>
            <person name="Liu L."/>
            <person name="Li L."/>
            <person name="Wang T."/>
            <person name="Zhang X."/>
            <person name="Liang L."/>
        </authorList>
    </citation>
    <scope>NUCLEOTIDE SEQUENCE [LARGE SCALE GENOMIC DNA]</scope>
    <source>
        <strain evidence="3 4">6GN30</strain>
    </source>
</reference>
<sequence>MLSTIWSRCAMLFAVLAVLTSCTVVVDEPGPGPRPIPDDRFCTQQYDPVCARRGDNRRTFANACMADAAGYRVIRRGECGRGSDEPRACTREYRPVCARRGGDRQTFNNPCLAEQAGYRVLGDGECRRGGGGGDDDGDRPRFCTREYAPVCARRGGDRRTFPNACEARSADYRILGEGPC</sequence>
<dbReference type="Pfam" id="PF07648">
    <property type="entry name" value="Kazal_2"/>
    <property type="match status" value="2"/>
</dbReference>
<name>A0A2P7SDN6_9HYPH</name>
<evidence type="ECO:0000313" key="3">
    <source>
        <dbReference type="EMBL" id="PSJ60583.1"/>
    </source>
</evidence>
<evidence type="ECO:0000259" key="2">
    <source>
        <dbReference type="PROSITE" id="PS51465"/>
    </source>
</evidence>
<keyword evidence="4" id="KW-1185">Reference proteome</keyword>
<protein>
    <recommendedName>
        <fullName evidence="2">Kazal-like domain-containing protein</fullName>
    </recommendedName>
</protein>
<comment type="caution">
    <text evidence="3">The sequence shown here is derived from an EMBL/GenBank/DDBJ whole genome shotgun (WGS) entry which is preliminary data.</text>
</comment>